<dbReference type="Proteomes" id="UP000030693">
    <property type="component" value="Unassembled WGS sequence"/>
</dbReference>
<evidence type="ECO:0000256" key="3">
    <source>
        <dbReference type="ARBA" id="ARBA00022692"/>
    </source>
</evidence>
<feature type="transmembrane region" description="Helical" evidence="6">
    <location>
        <begin position="623"/>
        <end position="642"/>
    </location>
</feature>
<dbReference type="EMBL" id="KB932207">
    <property type="protein sequence ID" value="KCV68819.1"/>
    <property type="molecule type" value="Genomic_DNA"/>
</dbReference>
<comment type="subcellular location">
    <subcellularLocation>
        <location evidence="1">Membrane</location>
        <topology evidence="1">Multi-pass membrane protein</topology>
    </subcellularLocation>
</comment>
<keyword evidence="2" id="KW-0813">Transport</keyword>
<name>A0A058Z3E9_FONAL</name>
<evidence type="ECO:0000259" key="7">
    <source>
        <dbReference type="Pfam" id="PF01061"/>
    </source>
</evidence>
<dbReference type="Pfam" id="PF01061">
    <property type="entry name" value="ABC2_membrane"/>
    <property type="match status" value="1"/>
</dbReference>
<evidence type="ECO:0000313" key="8">
    <source>
        <dbReference type="EMBL" id="KCV68819.1"/>
    </source>
</evidence>
<evidence type="ECO:0000256" key="1">
    <source>
        <dbReference type="ARBA" id="ARBA00004141"/>
    </source>
</evidence>
<keyword evidence="4 6" id="KW-1133">Transmembrane helix</keyword>
<evidence type="ECO:0000256" key="5">
    <source>
        <dbReference type="ARBA" id="ARBA00023136"/>
    </source>
</evidence>
<dbReference type="PANTHER" id="PTHR48041:SF139">
    <property type="entry name" value="PROTEIN SCARLET"/>
    <property type="match status" value="1"/>
</dbReference>
<dbReference type="InterPro" id="IPR013525">
    <property type="entry name" value="ABC2_TM"/>
</dbReference>
<accession>A0A058Z3E9</accession>
<keyword evidence="5 6" id="KW-0472">Membrane</keyword>
<dbReference type="GeneID" id="20528961"/>
<dbReference type="RefSeq" id="XP_009496390.1">
    <property type="nucleotide sequence ID" value="XM_009498115.1"/>
</dbReference>
<feature type="transmembrane region" description="Helical" evidence="6">
    <location>
        <begin position="495"/>
        <end position="517"/>
    </location>
</feature>
<reference evidence="8" key="1">
    <citation type="submission" date="2013-04" db="EMBL/GenBank/DDBJ databases">
        <title>The Genome Sequence of Fonticula alba ATCC 38817.</title>
        <authorList>
            <consortium name="The Broad Institute Genomics Platform"/>
            <person name="Russ C."/>
            <person name="Cuomo C."/>
            <person name="Burger G."/>
            <person name="Gray M.W."/>
            <person name="Holland P.W.H."/>
            <person name="King N."/>
            <person name="Lang F.B.F."/>
            <person name="Roger A.J."/>
            <person name="Ruiz-Trillo I."/>
            <person name="Brown M."/>
            <person name="Walker B."/>
            <person name="Young S."/>
            <person name="Zeng Q."/>
            <person name="Gargeya S."/>
            <person name="Fitzgerald M."/>
            <person name="Haas B."/>
            <person name="Abouelleil A."/>
            <person name="Allen A.W."/>
            <person name="Alvarado L."/>
            <person name="Arachchi H.M."/>
            <person name="Berlin A.M."/>
            <person name="Chapman S.B."/>
            <person name="Gainer-Dewar J."/>
            <person name="Goldberg J."/>
            <person name="Griggs A."/>
            <person name="Gujja S."/>
            <person name="Hansen M."/>
            <person name="Howarth C."/>
            <person name="Imamovic A."/>
            <person name="Ireland A."/>
            <person name="Larimer J."/>
            <person name="McCowan C."/>
            <person name="Murphy C."/>
            <person name="Pearson M."/>
            <person name="Poon T.W."/>
            <person name="Priest M."/>
            <person name="Roberts A."/>
            <person name="Saif S."/>
            <person name="Shea T."/>
            <person name="Sisk P."/>
            <person name="Sykes S."/>
            <person name="Wortman J."/>
            <person name="Nusbaum C."/>
            <person name="Birren B."/>
        </authorList>
    </citation>
    <scope>NUCLEOTIDE SEQUENCE [LARGE SCALE GENOMIC DNA]</scope>
    <source>
        <strain evidence="8">ATCC 38817</strain>
    </source>
</reference>
<evidence type="ECO:0000256" key="4">
    <source>
        <dbReference type="ARBA" id="ARBA00022989"/>
    </source>
</evidence>
<feature type="transmembrane region" description="Helical" evidence="6">
    <location>
        <begin position="529"/>
        <end position="549"/>
    </location>
</feature>
<evidence type="ECO:0000256" key="6">
    <source>
        <dbReference type="SAM" id="Phobius"/>
    </source>
</evidence>
<keyword evidence="3 6" id="KW-0812">Transmembrane</keyword>
<evidence type="ECO:0000313" key="9">
    <source>
        <dbReference type="Proteomes" id="UP000030693"/>
    </source>
</evidence>
<feature type="domain" description="ABC-2 type transporter transmembrane" evidence="7">
    <location>
        <begin position="562"/>
        <end position="700"/>
    </location>
</feature>
<feature type="transmembrane region" description="Helical" evidence="6">
    <location>
        <begin position="581"/>
        <end position="603"/>
    </location>
</feature>
<dbReference type="InterPro" id="IPR050352">
    <property type="entry name" value="ABCG_transporters"/>
</dbReference>
<dbReference type="AlphaFoldDB" id="A0A058Z3E9"/>
<dbReference type="STRING" id="691883.A0A058Z3E9"/>
<keyword evidence="9" id="KW-1185">Reference proteome</keyword>
<organism evidence="8">
    <name type="scientific">Fonticula alba</name>
    <name type="common">Slime mold</name>
    <dbReference type="NCBI Taxonomy" id="691883"/>
    <lineage>
        <taxon>Eukaryota</taxon>
        <taxon>Rotosphaerida</taxon>
        <taxon>Fonticulaceae</taxon>
        <taxon>Fonticula</taxon>
    </lineage>
</organism>
<feature type="transmembrane region" description="Helical" evidence="6">
    <location>
        <begin position="730"/>
        <end position="751"/>
    </location>
</feature>
<dbReference type="GO" id="GO:0140359">
    <property type="term" value="F:ABC-type transporter activity"/>
    <property type="evidence" value="ECO:0007669"/>
    <property type="project" value="InterPro"/>
</dbReference>
<gene>
    <name evidence="8" type="ORF">H696_04236</name>
</gene>
<proteinExistence type="predicted"/>
<feature type="transmembrane region" description="Helical" evidence="6">
    <location>
        <begin position="654"/>
        <end position="675"/>
    </location>
</feature>
<sequence>MSTAEQFSLLGDARDVYMTPAPTGELASDAEYFSPAHSLPPGAGLYPLAESYGFSFRNFSFLPDRLSSSARAGASAAAVLPELEGSDLSSRVDCLFGLSTDIAGGKFVLLRGCTSRILLDLLACRKNSGTIAGLCQPVALHPGQENSHAARQLSLSSTPEQEADVWARYQPHVGHISTDAHLAIGHSHQRLSQVLLATARRHHGTPAAARAAVAHVLRALGLQHLAALCLRDCDVAEVAGTGLPGQRFVSTIAASAIDLPDMDHLEQLASGDKSLRPAPLPLRLGLLELKLLCLAQVILQRAGVICIERFAAGLSHSDAVTYSIILRRLAAQGYTIVSELDDLQASVLSNADQLLLFVSGKLLFSGAPGPGAEALAAALESLYPEHVLASPETAAAARGSLLRDADLLVEGFLPALMSPSETPSAIQQMDLSKALPEMGALAGEAPGDGVSPFAGADSLACFRAPYWRRRPALRSRIPFLLGLNMLDQVQARLHLIPLFPVLTVFPPAMAFFLSIFYDMRPDHSDQASARLAQFFITLSLFLVVVPLLLSAGRSPSGWNPGHRFLSRRVAVRQSRLGTDSAWLFTLSTLLVDALFVAMLAVLWVVPVVYSLPLYHWPGIFGQYWLSTLFMGLFGLGLLDFTIDLCQSPGAAARLFTFIALVFIVPFGNFFVYLPLMLRTWGWIFWINPMHYAFAGCCIAELYGNGKYGPLQFALLQRHHYMNNGGGVTHLIASTATLLWGLFACVVVVRVLSAISLRMRSK</sequence>
<dbReference type="GO" id="GO:0016020">
    <property type="term" value="C:membrane"/>
    <property type="evidence" value="ECO:0007669"/>
    <property type="project" value="UniProtKB-SubCell"/>
</dbReference>
<evidence type="ECO:0000256" key="2">
    <source>
        <dbReference type="ARBA" id="ARBA00022448"/>
    </source>
</evidence>
<dbReference type="PANTHER" id="PTHR48041">
    <property type="entry name" value="ABC TRANSPORTER G FAMILY MEMBER 28"/>
    <property type="match status" value="1"/>
</dbReference>
<protein>
    <recommendedName>
        <fullName evidence="7">ABC-2 type transporter transmembrane domain-containing protein</fullName>
    </recommendedName>
</protein>